<dbReference type="InterPro" id="IPR000782">
    <property type="entry name" value="FAS1_domain"/>
</dbReference>
<keyword evidence="3" id="KW-0472">Membrane</keyword>
<keyword evidence="6" id="KW-1185">Reference proteome</keyword>
<proteinExistence type="inferred from homology"/>
<evidence type="ECO:0000256" key="2">
    <source>
        <dbReference type="ARBA" id="ARBA00022974"/>
    </source>
</evidence>
<keyword evidence="2" id="KW-0654">Proteoglycan</keyword>
<evidence type="ECO:0000313" key="7">
    <source>
        <dbReference type="RefSeq" id="XP_022754019.1"/>
    </source>
</evidence>
<comment type="similarity">
    <text evidence="1">Belongs to the fasciclin-like AGP family.</text>
</comment>
<dbReference type="InterPro" id="IPR036378">
    <property type="entry name" value="FAS1_dom_sf"/>
</dbReference>
<dbReference type="PROSITE" id="PS50213">
    <property type="entry name" value="FAS1"/>
    <property type="match status" value="1"/>
</dbReference>
<feature type="signal peptide" evidence="4">
    <location>
        <begin position="1"/>
        <end position="16"/>
    </location>
</feature>
<feature type="chain" id="PRO_5028144723" evidence="4">
    <location>
        <begin position="17"/>
        <end position="240"/>
    </location>
</feature>
<dbReference type="SUPFAM" id="SSF82153">
    <property type="entry name" value="FAS1 domain"/>
    <property type="match status" value="1"/>
</dbReference>
<protein>
    <submittedName>
        <fullName evidence="7">Uncharacterized protein LOC111302362 isoform X1</fullName>
    </submittedName>
</protein>
<feature type="domain" description="FAS1" evidence="5">
    <location>
        <begin position="89"/>
        <end position="223"/>
    </location>
</feature>
<keyword evidence="3" id="KW-0812">Transmembrane</keyword>
<name>A0A6P5ZMI1_DURZI</name>
<sequence>MVFMLVDSLISIVACSQPVNRFQERQPKSADLLLLMKKKEMRRGYNFKNTIAFVFLVVCFCCTLVMIISMLKVPDAAVGNKALPFHKNVNILKATDNGNSSLGTFGNMMIQMLPQDLAFTVFIPSEIAFERDLRLHANDSLVGEKMNDTYAVISRVLGFSAVPRTLDSAMVPADEEVSYDSLSGFTLFISKDVGGVLVVNGVKSDRVDLRRGKLVMHVMDGVIMDAEFEQSVQPDFDGTD</sequence>
<keyword evidence="3" id="KW-1133">Transmembrane helix</keyword>
<accession>A0A6P5ZMI1</accession>
<evidence type="ECO:0000313" key="6">
    <source>
        <dbReference type="Proteomes" id="UP000515121"/>
    </source>
</evidence>
<evidence type="ECO:0000256" key="4">
    <source>
        <dbReference type="SAM" id="SignalP"/>
    </source>
</evidence>
<evidence type="ECO:0000256" key="1">
    <source>
        <dbReference type="ARBA" id="ARBA00007843"/>
    </source>
</evidence>
<keyword evidence="2" id="KW-0325">Glycoprotein</keyword>
<reference evidence="7" key="1">
    <citation type="submission" date="2025-08" db="UniProtKB">
        <authorList>
            <consortium name="RefSeq"/>
        </authorList>
    </citation>
    <scope>IDENTIFICATION</scope>
    <source>
        <tissue evidence="7">Fruit stalk</tissue>
    </source>
</reference>
<evidence type="ECO:0000259" key="5">
    <source>
        <dbReference type="PROSITE" id="PS50213"/>
    </source>
</evidence>
<keyword evidence="4" id="KW-0732">Signal</keyword>
<dbReference type="RefSeq" id="XP_022754019.1">
    <property type="nucleotide sequence ID" value="XM_022898284.1"/>
</dbReference>
<dbReference type="KEGG" id="dzi:111302362"/>
<dbReference type="Gene3D" id="2.30.180.10">
    <property type="entry name" value="FAS1 domain"/>
    <property type="match status" value="1"/>
</dbReference>
<evidence type="ECO:0000256" key="3">
    <source>
        <dbReference type="SAM" id="Phobius"/>
    </source>
</evidence>
<dbReference type="AlphaFoldDB" id="A0A6P5ZMI1"/>
<organism evidence="6 7">
    <name type="scientific">Durio zibethinus</name>
    <name type="common">Durian</name>
    <dbReference type="NCBI Taxonomy" id="66656"/>
    <lineage>
        <taxon>Eukaryota</taxon>
        <taxon>Viridiplantae</taxon>
        <taxon>Streptophyta</taxon>
        <taxon>Embryophyta</taxon>
        <taxon>Tracheophyta</taxon>
        <taxon>Spermatophyta</taxon>
        <taxon>Magnoliopsida</taxon>
        <taxon>eudicotyledons</taxon>
        <taxon>Gunneridae</taxon>
        <taxon>Pentapetalae</taxon>
        <taxon>rosids</taxon>
        <taxon>malvids</taxon>
        <taxon>Malvales</taxon>
        <taxon>Malvaceae</taxon>
        <taxon>Helicteroideae</taxon>
        <taxon>Durio</taxon>
    </lineage>
</organism>
<gene>
    <name evidence="7" type="primary">LOC111302362</name>
</gene>
<dbReference type="Pfam" id="PF02469">
    <property type="entry name" value="Fasciclin"/>
    <property type="match status" value="1"/>
</dbReference>
<dbReference type="PANTHER" id="PTHR37232:SF2">
    <property type="entry name" value="FAS1 DOMAIN-CONTAINING PROTEIN"/>
    <property type="match status" value="1"/>
</dbReference>
<dbReference type="OrthoDB" id="286301at2759"/>
<dbReference type="GeneID" id="111302362"/>
<dbReference type="Proteomes" id="UP000515121">
    <property type="component" value="Unplaced"/>
</dbReference>
<dbReference type="PANTHER" id="PTHR37232">
    <property type="entry name" value="FASCICLIN DOMAIN PROTEIN"/>
    <property type="match status" value="1"/>
</dbReference>
<feature type="transmembrane region" description="Helical" evidence="3">
    <location>
        <begin position="51"/>
        <end position="71"/>
    </location>
</feature>